<sequence>MQVQYGLQSSLSIRNPHFHTRDRELSQLITCASTHTLQNTIVRWQNIFLYFNNQSSDSIFLFNLLLQCLLILLIYQFLIHDPVIMAPHGASSDSNYPVDMTAAWLLI</sequence>
<feature type="transmembrane region" description="Helical" evidence="1">
    <location>
        <begin position="59"/>
        <end position="78"/>
    </location>
</feature>
<dbReference type="EMBL" id="CATOUU010000643">
    <property type="protein sequence ID" value="CAI9936936.1"/>
    <property type="molecule type" value="Genomic_DNA"/>
</dbReference>
<protein>
    <submittedName>
        <fullName evidence="3">Hypothetical_protein</fullName>
    </submittedName>
</protein>
<keyword evidence="1" id="KW-1133">Transmembrane helix</keyword>
<evidence type="ECO:0000313" key="3">
    <source>
        <dbReference type="EMBL" id="CAL6041558.1"/>
    </source>
</evidence>
<evidence type="ECO:0000313" key="2">
    <source>
        <dbReference type="EMBL" id="CAI9936936.1"/>
    </source>
</evidence>
<comment type="caution">
    <text evidence="2">The sequence shown here is derived from an EMBL/GenBank/DDBJ whole genome shotgun (WGS) entry which is preliminary data.</text>
</comment>
<name>A0AA86PF12_9EUKA</name>
<reference evidence="3 4" key="2">
    <citation type="submission" date="2024-07" db="EMBL/GenBank/DDBJ databases">
        <authorList>
            <person name="Akdeniz Z."/>
        </authorList>
    </citation>
    <scope>NUCLEOTIDE SEQUENCE [LARGE SCALE GENOMIC DNA]</scope>
</reference>
<evidence type="ECO:0000313" key="4">
    <source>
        <dbReference type="Proteomes" id="UP001642409"/>
    </source>
</evidence>
<gene>
    <name evidence="2" type="ORF">HINF_LOCUS24581</name>
    <name evidence="3" type="ORF">HINF_LOCUS39168</name>
</gene>
<keyword evidence="4" id="KW-1185">Reference proteome</keyword>
<dbReference type="EMBL" id="CAXDID020000151">
    <property type="protein sequence ID" value="CAL6041558.1"/>
    <property type="molecule type" value="Genomic_DNA"/>
</dbReference>
<reference evidence="2" key="1">
    <citation type="submission" date="2023-06" db="EMBL/GenBank/DDBJ databases">
        <authorList>
            <person name="Kurt Z."/>
        </authorList>
    </citation>
    <scope>NUCLEOTIDE SEQUENCE</scope>
</reference>
<proteinExistence type="predicted"/>
<keyword evidence="1" id="KW-0472">Membrane</keyword>
<dbReference type="AlphaFoldDB" id="A0AA86PF12"/>
<organism evidence="2">
    <name type="scientific">Hexamita inflata</name>
    <dbReference type="NCBI Taxonomy" id="28002"/>
    <lineage>
        <taxon>Eukaryota</taxon>
        <taxon>Metamonada</taxon>
        <taxon>Diplomonadida</taxon>
        <taxon>Hexamitidae</taxon>
        <taxon>Hexamitinae</taxon>
        <taxon>Hexamita</taxon>
    </lineage>
</organism>
<evidence type="ECO:0000256" key="1">
    <source>
        <dbReference type="SAM" id="Phobius"/>
    </source>
</evidence>
<keyword evidence="1" id="KW-0812">Transmembrane</keyword>
<dbReference type="Proteomes" id="UP001642409">
    <property type="component" value="Unassembled WGS sequence"/>
</dbReference>
<accession>A0AA86PF12</accession>